<keyword evidence="1" id="KW-0732">Signal</keyword>
<dbReference type="SUPFAM" id="SSF51445">
    <property type="entry name" value="(Trans)glycosidases"/>
    <property type="match status" value="1"/>
</dbReference>
<feature type="chain" id="PRO_5020224301" evidence="1">
    <location>
        <begin position="21"/>
        <end position="331"/>
    </location>
</feature>
<dbReference type="AlphaFoldDB" id="A0A4R3YNW3"/>
<proteinExistence type="predicted"/>
<accession>A0A4R3YNW3</accession>
<dbReference type="EMBL" id="SMCS01000003">
    <property type="protein sequence ID" value="TCV94565.1"/>
    <property type="molecule type" value="Genomic_DNA"/>
</dbReference>
<comment type="caution">
    <text evidence="2">The sequence shown here is derived from an EMBL/GenBank/DDBJ whole genome shotgun (WGS) entry which is preliminary data.</text>
</comment>
<sequence length="331" mass="36551">MILKRLLFSVGLLLPAIAGAQSVTKYFGYFYGDAMSVPDVPDFHEFQDHVNLYSIMYWSGDSTTPANKDGSEVWVLTELARAKAAHVHAIVPGYPFVLRQVLNEKCFHDDPDAVRGWNSFTQKMVDQGYLIPGDPERSTVVAVYLIDEPNGDACLSDVNGAAHPALQTAFAAIRGNPATATLPVATVLTPDFAQINQGMKLFDWVGFDHYGDSDSQWYGHFNEMKSRAPGKKYIIVPGASNSCPKVKNEDPTRFLNTMNTDPDVIWLTPFKWLSSKSDGCIGVRDIPDRRATYTKVGLDIKARQCSVSRAAKWFCGKAPNISPGIDYLMGN</sequence>
<gene>
    <name evidence="2" type="ORF">EC912_10348</name>
</gene>
<evidence type="ECO:0000313" key="3">
    <source>
        <dbReference type="Proteomes" id="UP000295645"/>
    </source>
</evidence>
<evidence type="ECO:0000256" key="1">
    <source>
        <dbReference type="SAM" id="SignalP"/>
    </source>
</evidence>
<reference evidence="2 3" key="1">
    <citation type="submission" date="2019-03" db="EMBL/GenBank/DDBJ databases">
        <title>Above-ground endophytic microbial communities from plants in different locations in the United States.</title>
        <authorList>
            <person name="Frank C."/>
        </authorList>
    </citation>
    <scope>NUCLEOTIDE SEQUENCE [LARGE SCALE GENOMIC DNA]</scope>
    <source>
        <strain evidence="2 3">LP_13_YM</strain>
    </source>
</reference>
<name>A0A4R3YNW3_9GAMM</name>
<evidence type="ECO:0000313" key="2">
    <source>
        <dbReference type="EMBL" id="TCV94565.1"/>
    </source>
</evidence>
<dbReference type="Proteomes" id="UP000295645">
    <property type="component" value="Unassembled WGS sequence"/>
</dbReference>
<dbReference type="InterPro" id="IPR017853">
    <property type="entry name" value="GH"/>
</dbReference>
<keyword evidence="3" id="KW-1185">Reference proteome</keyword>
<feature type="signal peptide" evidence="1">
    <location>
        <begin position="1"/>
        <end position="20"/>
    </location>
</feature>
<organism evidence="2 3">
    <name type="scientific">Luteibacter rhizovicinus</name>
    <dbReference type="NCBI Taxonomy" id="242606"/>
    <lineage>
        <taxon>Bacteria</taxon>
        <taxon>Pseudomonadati</taxon>
        <taxon>Pseudomonadota</taxon>
        <taxon>Gammaproteobacteria</taxon>
        <taxon>Lysobacterales</taxon>
        <taxon>Rhodanobacteraceae</taxon>
        <taxon>Luteibacter</taxon>
    </lineage>
</organism>
<protein>
    <submittedName>
        <fullName evidence="2">Uncharacterized protein</fullName>
    </submittedName>
</protein>